<keyword evidence="2" id="KW-0472">Membrane</keyword>
<evidence type="ECO:0008006" key="4">
    <source>
        <dbReference type="Google" id="ProtNLM"/>
    </source>
</evidence>
<dbReference type="PANTHER" id="PTHR35841">
    <property type="entry name" value="PHOSPHONATES-BINDING PERIPLASMIC PROTEIN"/>
    <property type="match status" value="1"/>
</dbReference>
<accession>A0A382GJ32</accession>
<feature type="non-terminal residue" evidence="3">
    <location>
        <position position="333"/>
    </location>
</feature>
<dbReference type="GO" id="GO:0055085">
    <property type="term" value="P:transmembrane transport"/>
    <property type="evidence" value="ECO:0007669"/>
    <property type="project" value="InterPro"/>
</dbReference>
<dbReference type="NCBIfam" id="TIGR01098">
    <property type="entry name" value="3A0109s03R"/>
    <property type="match status" value="1"/>
</dbReference>
<dbReference type="PANTHER" id="PTHR35841:SF1">
    <property type="entry name" value="PHOSPHONATES-BINDING PERIPLASMIC PROTEIN"/>
    <property type="match status" value="1"/>
</dbReference>
<dbReference type="EMBL" id="UINC01055650">
    <property type="protein sequence ID" value="SVB74775.1"/>
    <property type="molecule type" value="Genomic_DNA"/>
</dbReference>
<keyword evidence="2" id="KW-0812">Transmembrane</keyword>
<feature type="transmembrane region" description="Helical" evidence="2">
    <location>
        <begin position="264"/>
        <end position="284"/>
    </location>
</feature>
<reference evidence="3" key="1">
    <citation type="submission" date="2018-05" db="EMBL/GenBank/DDBJ databases">
        <authorList>
            <person name="Lanie J.A."/>
            <person name="Ng W.-L."/>
            <person name="Kazmierczak K.M."/>
            <person name="Andrzejewski T.M."/>
            <person name="Davidsen T.M."/>
            <person name="Wayne K.J."/>
            <person name="Tettelin H."/>
            <person name="Glass J.I."/>
            <person name="Rusch D."/>
            <person name="Podicherti R."/>
            <person name="Tsui H.-C.T."/>
            <person name="Winkler M.E."/>
        </authorList>
    </citation>
    <scope>NUCLEOTIDE SEQUENCE</scope>
</reference>
<sequence length="333" mass="36793">MSDKLNSFQMAVAPASNHASGLELNDLAEFVKDQTGIRIDVKLCNSYQEAIVALTNGSAQLGWLGPYAYMEALKEGAPIEAFAVGLPIGKGIPSYHSVFIASASGSVKTLDDIRGCRIAVSDRHSTSGYLVPRNILLEHNINLADGSGLKDVVIAHDHDVAIHHLIEDKVDVAAVSSINLQEHFDRNILKPDQIRVVHRSQEIPAAPLVYSCNLPETVKLKIKTVILGAHKHIRVFGYGGEIQRYIDPVEARNLYLSSHLRPQWGWKTILGVFFLVFFLLLAMVDLKINPVRLLSDAATYLPDILGRMLPPDFTQLDRLMWSLLETVEIAFLG</sequence>
<evidence type="ECO:0000313" key="3">
    <source>
        <dbReference type="EMBL" id="SVB74775.1"/>
    </source>
</evidence>
<gene>
    <name evidence="3" type="ORF">METZ01_LOCUS227629</name>
</gene>
<keyword evidence="2" id="KW-1133">Transmembrane helix</keyword>
<organism evidence="3">
    <name type="scientific">marine metagenome</name>
    <dbReference type="NCBI Taxonomy" id="408172"/>
    <lineage>
        <taxon>unclassified sequences</taxon>
        <taxon>metagenomes</taxon>
        <taxon>ecological metagenomes</taxon>
    </lineage>
</organism>
<dbReference type="SUPFAM" id="SSF53850">
    <property type="entry name" value="Periplasmic binding protein-like II"/>
    <property type="match status" value="1"/>
</dbReference>
<dbReference type="Gene3D" id="3.40.190.10">
    <property type="entry name" value="Periplasmic binding protein-like II"/>
    <property type="match status" value="2"/>
</dbReference>
<dbReference type="GO" id="GO:0043190">
    <property type="term" value="C:ATP-binding cassette (ABC) transporter complex"/>
    <property type="evidence" value="ECO:0007669"/>
    <property type="project" value="InterPro"/>
</dbReference>
<evidence type="ECO:0000256" key="2">
    <source>
        <dbReference type="SAM" id="Phobius"/>
    </source>
</evidence>
<dbReference type="AlphaFoldDB" id="A0A382GJ32"/>
<proteinExistence type="predicted"/>
<protein>
    <recommendedName>
        <fullName evidence="4">Solute-binding protein family 3/N-terminal domain-containing protein</fullName>
    </recommendedName>
</protein>
<dbReference type="InterPro" id="IPR005770">
    <property type="entry name" value="PhnD"/>
</dbReference>
<name>A0A382GJ32_9ZZZZ</name>
<keyword evidence="1" id="KW-0732">Signal</keyword>
<evidence type="ECO:0000256" key="1">
    <source>
        <dbReference type="ARBA" id="ARBA00022729"/>
    </source>
</evidence>
<dbReference type="Pfam" id="PF12974">
    <property type="entry name" value="Phosphonate-bd"/>
    <property type="match status" value="1"/>
</dbReference>